<evidence type="ECO:0000256" key="1">
    <source>
        <dbReference type="ARBA" id="ARBA00022737"/>
    </source>
</evidence>
<dbReference type="InterPro" id="IPR056125">
    <property type="entry name" value="DUF7708"/>
</dbReference>
<proteinExistence type="predicted"/>
<evidence type="ECO:0000259" key="3">
    <source>
        <dbReference type="Pfam" id="PF24883"/>
    </source>
</evidence>
<dbReference type="PANTHER" id="PTHR10039:SF14">
    <property type="entry name" value="NACHT DOMAIN-CONTAINING PROTEIN"/>
    <property type="match status" value="1"/>
</dbReference>
<keyword evidence="1" id="KW-0677">Repeat</keyword>
<dbReference type="Pfam" id="PF24883">
    <property type="entry name" value="NPHP3_N"/>
    <property type="match status" value="1"/>
</dbReference>
<evidence type="ECO:0000259" key="2">
    <source>
        <dbReference type="Pfam" id="PF24809"/>
    </source>
</evidence>
<feature type="domain" description="Nephrocystin 3-like N-terminal" evidence="3">
    <location>
        <begin position="189"/>
        <end position="222"/>
    </location>
</feature>
<organism evidence="4 5">
    <name type="scientific">Diaporthe australafricana</name>
    <dbReference type="NCBI Taxonomy" id="127596"/>
    <lineage>
        <taxon>Eukaryota</taxon>
        <taxon>Fungi</taxon>
        <taxon>Dikarya</taxon>
        <taxon>Ascomycota</taxon>
        <taxon>Pezizomycotina</taxon>
        <taxon>Sordariomycetes</taxon>
        <taxon>Sordariomycetidae</taxon>
        <taxon>Diaporthales</taxon>
        <taxon>Diaporthaceae</taxon>
        <taxon>Diaporthe</taxon>
    </lineage>
</organism>
<dbReference type="Pfam" id="PF24809">
    <property type="entry name" value="DUF7708"/>
    <property type="match status" value="1"/>
</dbReference>
<feature type="domain" description="DUF7708" evidence="2">
    <location>
        <begin position="32"/>
        <end position="126"/>
    </location>
</feature>
<dbReference type="PANTHER" id="PTHR10039">
    <property type="entry name" value="AMELOGENIN"/>
    <property type="match status" value="1"/>
</dbReference>
<evidence type="ECO:0000313" key="5">
    <source>
        <dbReference type="Proteomes" id="UP001583177"/>
    </source>
</evidence>
<keyword evidence="5" id="KW-1185">Reference proteome</keyword>
<dbReference type="InterPro" id="IPR056884">
    <property type="entry name" value="NPHP3-like_N"/>
</dbReference>
<gene>
    <name evidence="4" type="ORF">Daus18300_004594</name>
</gene>
<accession>A0ABR3X8E8</accession>
<dbReference type="EMBL" id="JAWRVE010000031">
    <property type="protein sequence ID" value="KAL1871957.1"/>
    <property type="molecule type" value="Genomic_DNA"/>
</dbReference>
<name>A0ABR3X8E8_9PEZI</name>
<sequence length="223" mass="25661">MEGFIEAMDQLGKSIEVFVNANELVAKTYLESFDKLLDVYAKIGEAMPGLMMYQSTFENYPPLAAVLEDYYSDILRFHEEALGVFTRPKWKTLFKSIWKTFDTRFKPILDSLNRRRELLESEKGSAALHEISESRGDIAALSDELMREASRQRLEKHKWRLAHVKEKLEATEYHLDQEMACEDRSGSSSGSWLLSNPAFKKWADRSTTEHRILYLNGIPGAGE</sequence>
<reference evidence="4 5" key="1">
    <citation type="journal article" date="2024" name="IMA Fungus">
        <title>IMA Genome - F19 : A genome assembly and annotation guide to empower mycologists, including annotated draft genome sequences of Ceratocystis pirilliformis, Diaporthe australafricana, Fusarium ophioides, Paecilomyces lecythidis, and Sporothrix stenoceras.</title>
        <authorList>
            <person name="Aylward J."/>
            <person name="Wilson A.M."/>
            <person name="Visagie C.M."/>
            <person name="Spraker J."/>
            <person name="Barnes I."/>
            <person name="Buitendag C."/>
            <person name="Ceriani C."/>
            <person name="Del Mar Angel L."/>
            <person name="du Plessis D."/>
            <person name="Fuchs T."/>
            <person name="Gasser K."/>
            <person name="Kramer D."/>
            <person name="Li W."/>
            <person name="Munsamy K."/>
            <person name="Piso A."/>
            <person name="Price J.L."/>
            <person name="Sonnekus B."/>
            <person name="Thomas C."/>
            <person name="van der Nest A."/>
            <person name="van Dijk A."/>
            <person name="van Heerden A."/>
            <person name="van Vuuren N."/>
            <person name="Yilmaz N."/>
            <person name="Duong T.A."/>
            <person name="van der Merwe N.A."/>
            <person name="Wingfield M.J."/>
            <person name="Wingfield B.D."/>
        </authorList>
    </citation>
    <scope>NUCLEOTIDE SEQUENCE [LARGE SCALE GENOMIC DNA]</scope>
    <source>
        <strain evidence="4 5">CMW 18300</strain>
    </source>
</reference>
<dbReference type="Proteomes" id="UP001583177">
    <property type="component" value="Unassembled WGS sequence"/>
</dbReference>
<evidence type="ECO:0000313" key="4">
    <source>
        <dbReference type="EMBL" id="KAL1871957.1"/>
    </source>
</evidence>
<protein>
    <submittedName>
        <fullName evidence="4">Uncharacterized protein</fullName>
    </submittedName>
</protein>
<comment type="caution">
    <text evidence="4">The sequence shown here is derived from an EMBL/GenBank/DDBJ whole genome shotgun (WGS) entry which is preliminary data.</text>
</comment>